<proteinExistence type="predicted"/>
<sequence>NSKYLPVNSIARNFQKDNEANSLKALIIKRSSPNTVTSGLEMEIFSESDYRKDAFKSEKRFVGLDNGDIVDLSKRYVQVRTLFRRA</sequence>
<evidence type="ECO:0000313" key="1">
    <source>
        <dbReference type="EMBL" id="CAG8632921.1"/>
    </source>
</evidence>
<keyword evidence="2" id="KW-1185">Reference proteome</keyword>
<comment type="caution">
    <text evidence="1">The sequence shown here is derived from an EMBL/GenBank/DDBJ whole genome shotgun (WGS) entry which is preliminary data.</text>
</comment>
<dbReference type="AlphaFoldDB" id="A0A9N9DC57"/>
<reference evidence="1" key="1">
    <citation type="submission" date="2021-06" db="EMBL/GenBank/DDBJ databases">
        <authorList>
            <person name="Kallberg Y."/>
            <person name="Tangrot J."/>
            <person name="Rosling A."/>
        </authorList>
    </citation>
    <scope>NUCLEOTIDE SEQUENCE</scope>
    <source>
        <strain evidence="1">UK204</strain>
    </source>
</reference>
<name>A0A9N9DC57_9GLOM</name>
<feature type="non-terminal residue" evidence="1">
    <location>
        <position position="1"/>
    </location>
</feature>
<accession>A0A9N9DC57</accession>
<protein>
    <submittedName>
        <fullName evidence="1">9960_t:CDS:1</fullName>
    </submittedName>
</protein>
<evidence type="ECO:0000313" key="2">
    <source>
        <dbReference type="Proteomes" id="UP000789570"/>
    </source>
</evidence>
<gene>
    <name evidence="1" type="ORF">FCALED_LOCUS10163</name>
</gene>
<dbReference type="Proteomes" id="UP000789570">
    <property type="component" value="Unassembled WGS sequence"/>
</dbReference>
<dbReference type="EMBL" id="CAJVPQ010003611">
    <property type="protein sequence ID" value="CAG8632921.1"/>
    <property type="molecule type" value="Genomic_DNA"/>
</dbReference>
<organism evidence="1 2">
    <name type="scientific">Funneliformis caledonium</name>
    <dbReference type="NCBI Taxonomy" id="1117310"/>
    <lineage>
        <taxon>Eukaryota</taxon>
        <taxon>Fungi</taxon>
        <taxon>Fungi incertae sedis</taxon>
        <taxon>Mucoromycota</taxon>
        <taxon>Glomeromycotina</taxon>
        <taxon>Glomeromycetes</taxon>
        <taxon>Glomerales</taxon>
        <taxon>Glomeraceae</taxon>
        <taxon>Funneliformis</taxon>
    </lineage>
</organism>